<dbReference type="EMBL" id="JADGIZ020000007">
    <property type="protein sequence ID" value="KAL2918315.1"/>
    <property type="molecule type" value="Genomic_DNA"/>
</dbReference>
<dbReference type="Pfam" id="PF01741">
    <property type="entry name" value="MscL"/>
    <property type="match status" value="1"/>
</dbReference>
<feature type="compositionally biased region" description="Gly residues" evidence="5">
    <location>
        <begin position="18"/>
        <end position="43"/>
    </location>
</feature>
<dbReference type="Gene3D" id="1.10.1200.120">
    <property type="entry name" value="Large-conductance mechanosensitive channel, MscL, domain 1"/>
    <property type="match status" value="1"/>
</dbReference>
<comment type="caution">
    <text evidence="7">The sequence shown here is derived from an EMBL/GenBank/DDBJ whole genome shotgun (WGS) entry which is preliminary data.</text>
</comment>
<feature type="transmembrane region" description="Helical" evidence="6">
    <location>
        <begin position="210"/>
        <end position="227"/>
    </location>
</feature>
<feature type="transmembrane region" description="Helical" evidence="6">
    <location>
        <begin position="131"/>
        <end position="152"/>
    </location>
</feature>
<accession>A0ABR4NFQ9</accession>
<evidence type="ECO:0000256" key="4">
    <source>
        <dbReference type="ARBA" id="ARBA00023136"/>
    </source>
</evidence>
<feature type="region of interest" description="Disordered" evidence="5">
    <location>
        <begin position="1"/>
        <end position="85"/>
    </location>
</feature>
<dbReference type="SUPFAM" id="SSF81330">
    <property type="entry name" value="Gated mechanosensitive channel"/>
    <property type="match status" value="1"/>
</dbReference>
<reference evidence="7 8" key="1">
    <citation type="submission" date="2023-09" db="EMBL/GenBank/DDBJ databases">
        <title>Pangenome analysis of Batrachochytrium dendrobatidis and related Chytrids.</title>
        <authorList>
            <person name="Yacoub M.N."/>
            <person name="Stajich J.E."/>
            <person name="James T.Y."/>
        </authorList>
    </citation>
    <scope>NUCLEOTIDE SEQUENCE [LARGE SCALE GENOMIC DNA]</scope>
    <source>
        <strain evidence="7 8">JEL0888</strain>
    </source>
</reference>
<dbReference type="Proteomes" id="UP001527925">
    <property type="component" value="Unassembled WGS sequence"/>
</dbReference>
<evidence type="ECO:0000313" key="7">
    <source>
        <dbReference type="EMBL" id="KAL2918315.1"/>
    </source>
</evidence>
<evidence type="ECO:0000256" key="6">
    <source>
        <dbReference type="SAM" id="Phobius"/>
    </source>
</evidence>
<protein>
    <recommendedName>
        <fullName evidence="9">Large-conductance mechanosensitive channel</fullName>
    </recommendedName>
</protein>
<keyword evidence="8" id="KW-1185">Reference proteome</keyword>
<evidence type="ECO:0000256" key="5">
    <source>
        <dbReference type="SAM" id="MobiDB-lite"/>
    </source>
</evidence>
<dbReference type="InterPro" id="IPR037673">
    <property type="entry name" value="MSC/AndL"/>
</dbReference>
<gene>
    <name evidence="7" type="ORF">HK105_202242</name>
</gene>
<feature type="compositionally biased region" description="Low complexity" evidence="5">
    <location>
        <begin position="56"/>
        <end position="71"/>
    </location>
</feature>
<evidence type="ECO:0000256" key="2">
    <source>
        <dbReference type="ARBA" id="ARBA00022692"/>
    </source>
</evidence>
<comment type="subcellular location">
    <subcellularLocation>
        <location evidence="1">Membrane</location>
        <topology evidence="1">Multi-pass membrane protein</topology>
    </subcellularLocation>
</comment>
<dbReference type="PANTHER" id="PTHR30266">
    <property type="entry name" value="MECHANOSENSITIVE CHANNEL MSCL"/>
    <property type="match status" value="1"/>
</dbReference>
<organism evidence="7 8">
    <name type="scientific">Polyrhizophydium stewartii</name>
    <dbReference type="NCBI Taxonomy" id="2732419"/>
    <lineage>
        <taxon>Eukaryota</taxon>
        <taxon>Fungi</taxon>
        <taxon>Fungi incertae sedis</taxon>
        <taxon>Chytridiomycota</taxon>
        <taxon>Chytridiomycota incertae sedis</taxon>
        <taxon>Chytridiomycetes</taxon>
        <taxon>Rhizophydiales</taxon>
        <taxon>Rhizophydiales incertae sedis</taxon>
        <taxon>Polyrhizophydium</taxon>
    </lineage>
</organism>
<keyword evidence="2 6" id="KW-0812">Transmembrane</keyword>
<dbReference type="InterPro" id="IPR036019">
    <property type="entry name" value="MscL_channel"/>
</dbReference>
<evidence type="ECO:0008006" key="9">
    <source>
        <dbReference type="Google" id="ProtNLM"/>
    </source>
</evidence>
<proteinExistence type="predicted"/>
<evidence type="ECO:0000256" key="1">
    <source>
        <dbReference type="ARBA" id="ARBA00004141"/>
    </source>
</evidence>
<dbReference type="PANTHER" id="PTHR30266:SF2">
    <property type="entry name" value="LARGE-CONDUCTANCE MECHANOSENSITIVE CHANNEL"/>
    <property type="match status" value="1"/>
</dbReference>
<evidence type="ECO:0000256" key="3">
    <source>
        <dbReference type="ARBA" id="ARBA00022989"/>
    </source>
</evidence>
<keyword evidence="4 6" id="KW-0472">Membrane</keyword>
<keyword evidence="3 6" id="KW-1133">Transmembrane helix</keyword>
<sequence length="294" mass="30815">MFKPGRRRSQNDDDAGEGPAGEAGAATGGTPGAAGQAGSGFGAFGRRRAAGRQGDDPAAAAQAPSGGQDAGSDNDDNEDDGEGGALQPLLESVEGVVVHISETARAGASVATRKVVGFWKDFVGFLDKGPVVELGVGVITGAAFSNVLSSFVDDILTPPLSFISNDAGSLRNVFFVLKPGQSNATDYPTLELAKADGAVTENVGLFADRVINFLVVMLAMFWVIRIYRQAMRRFSPPPPPPPPTDPDDWETCDKKTCPWCRSKIHALAMRCRFCTAMQDKAPPTLKVSSAGRSA</sequence>
<evidence type="ECO:0000313" key="8">
    <source>
        <dbReference type="Proteomes" id="UP001527925"/>
    </source>
</evidence>
<feature type="compositionally biased region" description="Acidic residues" evidence="5">
    <location>
        <begin position="72"/>
        <end position="82"/>
    </location>
</feature>
<name>A0ABR4NFQ9_9FUNG</name>